<dbReference type="PROSITE" id="PS00028">
    <property type="entry name" value="ZINC_FINGER_C2H2_1"/>
    <property type="match status" value="1"/>
</dbReference>
<organism evidence="4 5">
    <name type="scientific">Macrolepiota fuliginosa MF-IS2</name>
    <dbReference type="NCBI Taxonomy" id="1400762"/>
    <lineage>
        <taxon>Eukaryota</taxon>
        <taxon>Fungi</taxon>
        <taxon>Dikarya</taxon>
        <taxon>Basidiomycota</taxon>
        <taxon>Agaricomycotina</taxon>
        <taxon>Agaricomycetes</taxon>
        <taxon>Agaricomycetidae</taxon>
        <taxon>Agaricales</taxon>
        <taxon>Agaricineae</taxon>
        <taxon>Agaricaceae</taxon>
        <taxon>Macrolepiota</taxon>
    </lineage>
</organism>
<dbReference type="GO" id="GO:0008270">
    <property type="term" value="F:zinc ion binding"/>
    <property type="evidence" value="ECO:0007669"/>
    <property type="project" value="UniProtKB-KW"/>
</dbReference>
<evidence type="ECO:0000256" key="1">
    <source>
        <dbReference type="PROSITE-ProRule" id="PRU00042"/>
    </source>
</evidence>
<keyword evidence="1" id="KW-0863">Zinc-finger</keyword>
<proteinExistence type="predicted"/>
<keyword evidence="5" id="KW-1185">Reference proteome</keyword>
<evidence type="ECO:0000313" key="5">
    <source>
        <dbReference type="Proteomes" id="UP000807342"/>
    </source>
</evidence>
<dbReference type="EMBL" id="MU151717">
    <property type="protein sequence ID" value="KAF9442046.1"/>
    <property type="molecule type" value="Genomic_DNA"/>
</dbReference>
<dbReference type="InterPro" id="IPR036236">
    <property type="entry name" value="Znf_C2H2_sf"/>
</dbReference>
<dbReference type="InterPro" id="IPR013087">
    <property type="entry name" value="Znf_C2H2_type"/>
</dbReference>
<keyword evidence="1" id="KW-0862">Zinc</keyword>
<accession>A0A9P5X249</accession>
<name>A0A9P5X249_9AGAR</name>
<protein>
    <recommendedName>
        <fullName evidence="3">C2H2-type domain-containing protein</fullName>
    </recommendedName>
</protein>
<keyword evidence="1" id="KW-0479">Metal-binding</keyword>
<evidence type="ECO:0000256" key="2">
    <source>
        <dbReference type="SAM" id="MobiDB-lite"/>
    </source>
</evidence>
<evidence type="ECO:0000313" key="4">
    <source>
        <dbReference type="EMBL" id="KAF9442046.1"/>
    </source>
</evidence>
<feature type="domain" description="C2H2-type" evidence="3">
    <location>
        <begin position="30"/>
        <end position="54"/>
    </location>
</feature>
<dbReference type="PROSITE" id="PS50157">
    <property type="entry name" value="ZINC_FINGER_C2H2_2"/>
    <property type="match status" value="1"/>
</dbReference>
<gene>
    <name evidence="4" type="ORF">P691DRAFT_513338</name>
</gene>
<dbReference type="AlphaFoldDB" id="A0A9P5X249"/>
<feature type="region of interest" description="Disordered" evidence="2">
    <location>
        <begin position="1"/>
        <end position="22"/>
    </location>
</feature>
<comment type="caution">
    <text evidence="4">The sequence shown here is derived from an EMBL/GenBank/DDBJ whole genome shotgun (WGS) entry which is preliminary data.</text>
</comment>
<evidence type="ECO:0000259" key="3">
    <source>
        <dbReference type="PROSITE" id="PS50157"/>
    </source>
</evidence>
<dbReference type="Proteomes" id="UP000807342">
    <property type="component" value="Unassembled WGS sequence"/>
</dbReference>
<dbReference type="Gene3D" id="3.30.160.60">
    <property type="entry name" value="Classic Zinc Finger"/>
    <property type="match status" value="1"/>
</dbReference>
<reference evidence="4" key="1">
    <citation type="submission" date="2020-11" db="EMBL/GenBank/DDBJ databases">
        <authorList>
            <consortium name="DOE Joint Genome Institute"/>
            <person name="Ahrendt S."/>
            <person name="Riley R."/>
            <person name="Andreopoulos W."/>
            <person name="Labutti K."/>
            <person name="Pangilinan J."/>
            <person name="Ruiz-Duenas F.J."/>
            <person name="Barrasa J.M."/>
            <person name="Sanchez-Garcia M."/>
            <person name="Camarero S."/>
            <person name="Miyauchi S."/>
            <person name="Serrano A."/>
            <person name="Linde D."/>
            <person name="Babiker R."/>
            <person name="Drula E."/>
            <person name="Ayuso-Fernandez I."/>
            <person name="Pacheco R."/>
            <person name="Padilla G."/>
            <person name="Ferreira P."/>
            <person name="Barriuso J."/>
            <person name="Kellner H."/>
            <person name="Castanera R."/>
            <person name="Alfaro M."/>
            <person name="Ramirez L."/>
            <person name="Pisabarro A.G."/>
            <person name="Kuo A."/>
            <person name="Tritt A."/>
            <person name="Lipzen A."/>
            <person name="He G."/>
            <person name="Yan M."/>
            <person name="Ng V."/>
            <person name="Cullen D."/>
            <person name="Martin F."/>
            <person name="Rosso M.-N."/>
            <person name="Henrissat B."/>
            <person name="Hibbett D."/>
            <person name="Martinez A.T."/>
            <person name="Grigoriev I.V."/>
        </authorList>
    </citation>
    <scope>NUCLEOTIDE SEQUENCE</scope>
    <source>
        <strain evidence="4">MF-IS2</strain>
    </source>
</reference>
<sequence>MRDLERKPSARGSLPHSEPTPAAVVESRPFCCRWPECGAHFTTLSYLQPHELQHWIRWRSEDNGARGKIRVVPLSRAKA</sequence>
<dbReference type="SUPFAM" id="SSF57667">
    <property type="entry name" value="beta-beta-alpha zinc fingers"/>
    <property type="match status" value="1"/>
</dbReference>